<dbReference type="PANTHER" id="PTHR21198">
    <property type="entry name" value="GLUTAMATE RACEMASE"/>
    <property type="match status" value="1"/>
</dbReference>
<dbReference type="Proteomes" id="UP001168098">
    <property type="component" value="Unassembled WGS sequence"/>
</dbReference>
<evidence type="ECO:0008006" key="4">
    <source>
        <dbReference type="Google" id="ProtNLM"/>
    </source>
</evidence>
<evidence type="ECO:0000313" key="3">
    <source>
        <dbReference type="Proteomes" id="UP001168098"/>
    </source>
</evidence>
<dbReference type="InterPro" id="IPR015942">
    <property type="entry name" value="Asp/Glu/hydantoin_racemase"/>
</dbReference>
<protein>
    <recommendedName>
        <fullName evidence="4">Aspartate racemase</fullName>
    </recommendedName>
</protein>
<reference evidence="2 3" key="1">
    <citation type="journal article" date="2023" name="BMC Biotechnol.">
        <title>Vitis rotundifolia cv Carlos genome sequencing.</title>
        <authorList>
            <person name="Huff M."/>
            <person name="Hulse-Kemp A."/>
            <person name="Scheffler B."/>
            <person name="Youngblood R."/>
            <person name="Simpson S."/>
            <person name="Babiker E."/>
            <person name="Staton M."/>
        </authorList>
    </citation>
    <scope>NUCLEOTIDE SEQUENCE [LARGE SCALE GENOMIC DNA]</scope>
    <source>
        <tissue evidence="2">Leaf</tissue>
    </source>
</reference>
<evidence type="ECO:0000313" key="2">
    <source>
        <dbReference type="EMBL" id="KAJ9688597.1"/>
    </source>
</evidence>
<evidence type="ECO:0000256" key="1">
    <source>
        <dbReference type="ARBA" id="ARBA00023235"/>
    </source>
</evidence>
<dbReference type="EMBL" id="JARBHA010000011">
    <property type="protein sequence ID" value="KAJ9688597.1"/>
    <property type="molecule type" value="Genomic_DNA"/>
</dbReference>
<dbReference type="GO" id="GO:0047661">
    <property type="term" value="F:amino-acid racemase activity"/>
    <property type="evidence" value="ECO:0007669"/>
    <property type="project" value="InterPro"/>
</dbReference>
<name>A0AA39DNM0_VITRO</name>
<proteinExistence type="predicted"/>
<accession>A0AA39DNM0</accession>
<dbReference type="InterPro" id="IPR001920">
    <property type="entry name" value="Asp/Glu_race"/>
</dbReference>
<dbReference type="Gene3D" id="3.40.50.1860">
    <property type="match status" value="2"/>
</dbReference>
<comment type="caution">
    <text evidence="2">The sequence shown here is derived from an EMBL/GenBank/DDBJ whole genome shotgun (WGS) entry which is preliminary data.</text>
</comment>
<keyword evidence="1" id="KW-0413">Isomerase</keyword>
<organism evidence="2 3">
    <name type="scientific">Vitis rotundifolia</name>
    <name type="common">Muscadine grape</name>
    <dbReference type="NCBI Taxonomy" id="103349"/>
    <lineage>
        <taxon>Eukaryota</taxon>
        <taxon>Viridiplantae</taxon>
        <taxon>Streptophyta</taxon>
        <taxon>Embryophyta</taxon>
        <taxon>Tracheophyta</taxon>
        <taxon>Spermatophyta</taxon>
        <taxon>Magnoliopsida</taxon>
        <taxon>eudicotyledons</taxon>
        <taxon>Gunneridae</taxon>
        <taxon>Pentapetalae</taxon>
        <taxon>rosids</taxon>
        <taxon>Vitales</taxon>
        <taxon>Vitaceae</taxon>
        <taxon>Viteae</taxon>
        <taxon>Vitis</taxon>
    </lineage>
</organism>
<dbReference type="SUPFAM" id="SSF53681">
    <property type="entry name" value="Aspartate/glutamate racemase"/>
    <property type="match status" value="2"/>
</dbReference>
<sequence length="332" mass="36656">MFDKIMTTMSFHTVLNFPAFLNRSWCSGRSNPSVAVQLSSVFIQTDESGNTPESKKILGSVAAVARCQTPTSLLTQENTVGILGGVSVFSTLIFLEKLVWWSSRHGEECLPFVVCSDPTLNRELAPPSLSLSFRGKNAQFQLNHGPIVENLRCKRAFLEQSGARCIVMPCHLAHAWHSEVSEGCPLPFLHVGECVASELKKAKLKPLEAGSNVRIGVLANGETLMAGFYQEKLQSQGFEVVLPDMATMEHIVIPAIEALHRKDMEGARNLLRIAVHIFLMRAVNIVILASDEMQDLLPRDDPLSKKCINPMDALARSTIGWAKSIEEVHRKP</sequence>
<dbReference type="PANTHER" id="PTHR21198:SF9">
    <property type="entry name" value="ASPARTATE RACEMASE"/>
    <property type="match status" value="1"/>
</dbReference>
<keyword evidence="3" id="KW-1185">Reference proteome</keyword>
<dbReference type="Pfam" id="PF01177">
    <property type="entry name" value="Asp_Glu_race"/>
    <property type="match status" value="1"/>
</dbReference>
<dbReference type="AlphaFoldDB" id="A0AA39DNM0"/>
<gene>
    <name evidence="2" type="ORF">PVL29_014312</name>
</gene>